<reference evidence="4 5" key="1">
    <citation type="submission" date="2020-08" db="EMBL/GenBank/DDBJ databases">
        <title>Genomic Encyclopedia of Type Strains, Phase IV (KMG-IV): sequencing the most valuable type-strain genomes for metagenomic binning, comparative biology and taxonomic classification.</title>
        <authorList>
            <person name="Goeker M."/>
        </authorList>
    </citation>
    <scope>NUCLEOTIDE SEQUENCE [LARGE SCALE GENOMIC DNA]</scope>
    <source>
        <strain evidence="4 5">DSM 23562</strain>
    </source>
</reference>
<evidence type="ECO:0000313" key="5">
    <source>
        <dbReference type="Proteomes" id="UP000520814"/>
    </source>
</evidence>
<gene>
    <name evidence="4" type="ORF">HNQ39_001510</name>
</gene>
<sequence>MTRFTEEALRAFLDNQGGISRFWQPAADVHETDGELVIKLELAGATIETLSVTLSGDGRHLTVSGARGESPAERRLVCHQLEIYFGPFERTFEIPDDFRVEREGITATLKNGFLTIRLPERARVPTRSIPISQE</sequence>
<dbReference type="Pfam" id="PF00011">
    <property type="entry name" value="HSP20"/>
    <property type="match status" value="1"/>
</dbReference>
<organism evidence="4 5">
    <name type="scientific">Armatimonas rosea</name>
    <dbReference type="NCBI Taxonomy" id="685828"/>
    <lineage>
        <taxon>Bacteria</taxon>
        <taxon>Bacillati</taxon>
        <taxon>Armatimonadota</taxon>
        <taxon>Armatimonadia</taxon>
        <taxon>Armatimonadales</taxon>
        <taxon>Armatimonadaceae</taxon>
        <taxon>Armatimonas</taxon>
    </lineage>
</organism>
<dbReference type="PANTHER" id="PTHR11527">
    <property type="entry name" value="HEAT-SHOCK PROTEIN 20 FAMILY MEMBER"/>
    <property type="match status" value="1"/>
</dbReference>
<comment type="caution">
    <text evidence="4">The sequence shown here is derived from an EMBL/GenBank/DDBJ whole genome shotgun (WGS) entry which is preliminary data.</text>
</comment>
<accession>A0A7W9SPF7</accession>
<proteinExistence type="inferred from homology"/>
<protein>
    <submittedName>
        <fullName evidence="4">HSP20 family molecular chaperone IbpA</fullName>
    </submittedName>
</protein>
<name>A0A7W9SPF7_ARMRO</name>
<dbReference type="EMBL" id="JACHGW010000001">
    <property type="protein sequence ID" value="MBB6049748.1"/>
    <property type="molecule type" value="Genomic_DNA"/>
</dbReference>
<evidence type="ECO:0000313" key="4">
    <source>
        <dbReference type="EMBL" id="MBB6049748.1"/>
    </source>
</evidence>
<dbReference type="InterPro" id="IPR008978">
    <property type="entry name" value="HSP20-like_chaperone"/>
</dbReference>
<dbReference type="PROSITE" id="PS01031">
    <property type="entry name" value="SHSP"/>
    <property type="match status" value="1"/>
</dbReference>
<evidence type="ECO:0000256" key="1">
    <source>
        <dbReference type="PROSITE-ProRule" id="PRU00285"/>
    </source>
</evidence>
<dbReference type="InterPro" id="IPR002068">
    <property type="entry name" value="A-crystallin/Hsp20_dom"/>
</dbReference>
<dbReference type="CDD" id="cd06464">
    <property type="entry name" value="ACD_sHsps-like"/>
    <property type="match status" value="1"/>
</dbReference>
<dbReference type="AlphaFoldDB" id="A0A7W9SPF7"/>
<evidence type="ECO:0000259" key="3">
    <source>
        <dbReference type="PROSITE" id="PS01031"/>
    </source>
</evidence>
<dbReference type="Proteomes" id="UP000520814">
    <property type="component" value="Unassembled WGS sequence"/>
</dbReference>
<evidence type="ECO:0000256" key="2">
    <source>
        <dbReference type="RuleBase" id="RU003616"/>
    </source>
</evidence>
<dbReference type="RefSeq" id="WP_184193343.1">
    <property type="nucleotide sequence ID" value="NZ_JACHGW010000001.1"/>
</dbReference>
<keyword evidence="5" id="KW-1185">Reference proteome</keyword>
<feature type="domain" description="SHSP" evidence="3">
    <location>
        <begin position="18"/>
        <end position="134"/>
    </location>
</feature>
<dbReference type="SUPFAM" id="SSF49764">
    <property type="entry name" value="HSP20-like chaperones"/>
    <property type="match status" value="1"/>
</dbReference>
<dbReference type="InterPro" id="IPR031107">
    <property type="entry name" value="Small_HSP"/>
</dbReference>
<comment type="similarity">
    <text evidence="1 2">Belongs to the small heat shock protein (HSP20) family.</text>
</comment>
<dbReference type="Gene3D" id="2.60.40.790">
    <property type="match status" value="1"/>
</dbReference>